<proteinExistence type="predicted"/>
<protein>
    <submittedName>
        <fullName evidence="1">Uncharacterized protein</fullName>
    </submittedName>
</protein>
<organism evidence="1 2">
    <name type="scientific">Pseudodesulfovibrio profundus</name>
    <dbReference type="NCBI Taxonomy" id="57320"/>
    <lineage>
        <taxon>Bacteria</taxon>
        <taxon>Pseudomonadati</taxon>
        <taxon>Thermodesulfobacteriota</taxon>
        <taxon>Desulfovibrionia</taxon>
        <taxon>Desulfovibrionales</taxon>
        <taxon>Desulfovibrionaceae</taxon>
    </lineage>
</organism>
<dbReference type="AlphaFoldDB" id="A0A2C8FBN0"/>
<dbReference type="EMBL" id="LT907975">
    <property type="protein sequence ID" value="SOB60048.1"/>
    <property type="molecule type" value="Genomic_DNA"/>
</dbReference>
<evidence type="ECO:0000313" key="1">
    <source>
        <dbReference type="EMBL" id="SOB60048.1"/>
    </source>
</evidence>
<sequence length="221" mass="25462">MENNNENINNMSRDFEPESATDFFVHDRLENRAEPESVRLQIDWRDGSIDVVTIAQHQMNSWSSEEWHGLVGVYQVNYDADAFALAEWVDENMGMLSRIHACFDEHWDGSNFVGEFDFDNDEEAGDFLEHELQLYGIMVESHGVAMVDAGDYFCESFWIQDGMLHTDLRDTPYSLSELGDEGEYILEALMDNDKSDESQMAVCTLDYAKELMYDLRNACAE</sequence>
<dbReference type="RefSeq" id="WP_097012826.1">
    <property type="nucleotide sequence ID" value="NZ_LT907975.1"/>
</dbReference>
<gene>
    <name evidence="1" type="ORF">DPRO_3136</name>
</gene>
<dbReference type="KEGG" id="pprf:DPRO_3136"/>
<dbReference type="Proteomes" id="UP000219215">
    <property type="component" value="Chromosome DPRO"/>
</dbReference>
<evidence type="ECO:0000313" key="2">
    <source>
        <dbReference type="Proteomes" id="UP000219215"/>
    </source>
</evidence>
<name>A0A2C8FBN0_9BACT</name>
<accession>A0A2C8FBN0</accession>
<keyword evidence="2" id="KW-1185">Reference proteome</keyword>
<reference evidence="2" key="1">
    <citation type="submission" date="2017-09" db="EMBL/GenBank/DDBJ databases">
        <authorList>
            <person name="Regsiter A."/>
            <person name="William W."/>
        </authorList>
    </citation>
    <scope>NUCLEOTIDE SEQUENCE [LARGE SCALE GENOMIC DNA]</scope>
    <source>
        <strain evidence="2">500-1</strain>
    </source>
</reference>